<evidence type="ECO:0000313" key="1">
    <source>
        <dbReference type="EMBL" id="MET3578822.1"/>
    </source>
</evidence>
<evidence type="ECO:0000313" key="2">
    <source>
        <dbReference type="Proteomes" id="UP001549204"/>
    </source>
</evidence>
<dbReference type="Proteomes" id="UP001549204">
    <property type="component" value="Unassembled WGS sequence"/>
</dbReference>
<reference evidence="1 2" key="1">
    <citation type="submission" date="2024-06" db="EMBL/GenBank/DDBJ databases">
        <title>Genomic Encyclopedia of Type Strains, Phase IV (KMG-IV): sequencing the most valuable type-strain genomes for metagenomic binning, comparative biology and taxonomic classification.</title>
        <authorList>
            <person name="Goeker M."/>
        </authorList>
    </citation>
    <scope>NUCLEOTIDE SEQUENCE [LARGE SCALE GENOMIC DNA]</scope>
    <source>
        <strain evidence="1 2">DSM 100022</strain>
    </source>
</reference>
<keyword evidence="2" id="KW-1185">Reference proteome</keyword>
<organism evidence="1 2">
    <name type="scientific">Mesorhizobium robiniae</name>
    <dbReference type="NCBI Taxonomy" id="559315"/>
    <lineage>
        <taxon>Bacteria</taxon>
        <taxon>Pseudomonadati</taxon>
        <taxon>Pseudomonadota</taxon>
        <taxon>Alphaproteobacteria</taxon>
        <taxon>Hyphomicrobiales</taxon>
        <taxon>Phyllobacteriaceae</taxon>
        <taxon>Mesorhizobium</taxon>
    </lineage>
</organism>
<gene>
    <name evidence="1" type="ORF">ABID19_001847</name>
</gene>
<dbReference type="EMBL" id="JBEPMC010000003">
    <property type="protein sequence ID" value="MET3578822.1"/>
    <property type="molecule type" value="Genomic_DNA"/>
</dbReference>
<proteinExistence type="predicted"/>
<name>A0ABV2GKW8_9HYPH</name>
<sequence>MARVSARVTRAIDKRILRAVRPLRLGQVRSARCQELAVTGF</sequence>
<comment type="caution">
    <text evidence="1">The sequence shown here is derived from an EMBL/GenBank/DDBJ whole genome shotgun (WGS) entry which is preliminary data.</text>
</comment>
<accession>A0ABV2GKW8</accession>
<protein>
    <submittedName>
        <fullName evidence="1">Uncharacterized protein</fullName>
    </submittedName>
</protein>